<dbReference type="EMBL" id="CP010904">
    <property type="protein sequence ID" value="AKJ64464.1"/>
    <property type="molecule type" value="Genomic_DNA"/>
</dbReference>
<dbReference type="Pfam" id="PF12833">
    <property type="entry name" value="HTH_18"/>
    <property type="match status" value="1"/>
</dbReference>
<dbReference type="PROSITE" id="PS01124">
    <property type="entry name" value="HTH_ARAC_FAMILY_2"/>
    <property type="match status" value="1"/>
</dbReference>
<keyword evidence="2" id="KW-0238">DNA-binding</keyword>
<proteinExistence type="predicted"/>
<evidence type="ECO:0000259" key="5">
    <source>
        <dbReference type="PROSITE" id="PS01124"/>
    </source>
</evidence>
<dbReference type="GO" id="GO:0003700">
    <property type="term" value="F:DNA-binding transcription factor activity"/>
    <property type="evidence" value="ECO:0007669"/>
    <property type="project" value="InterPro"/>
</dbReference>
<dbReference type="InterPro" id="IPR013096">
    <property type="entry name" value="Cupin_2"/>
</dbReference>
<dbReference type="InterPro" id="IPR050204">
    <property type="entry name" value="AraC_XylS_family_regulators"/>
</dbReference>
<dbReference type="SUPFAM" id="SSF51215">
    <property type="entry name" value="Regulatory protein AraC"/>
    <property type="match status" value="1"/>
</dbReference>
<dbReference type="PROSITE" id="PS00041">
    <property type="entry name" value="HTH_ARAC_FAMILY_1"/>
    <property type="match status" value="1"/>
</dbReference>
<keyword evidence="4" id="KW-0804">Transcription</keyword>
<dbReference type="Gene3D" id="1.10.10.60">
    <property type="entry name" value="Homeodomain-like"/>
    <property type="match status" value="2"/>
</dbReference>
<evidence type="ECO:0000313" key="7">
    <source>
        <dbReference type="Proteomes" id="UP000035268"/>
    </source>
</evidence>
<dbReference type="InterPro" id="IPR037923">
    <property type="entry name" value="HTH-like"/>
</dbReference>
<keyword evidence="3" id="KW-0010">Activator</keyword>
<dbReference type="InterPro" id="IPR020449">
    <property type="entry name" value="Tscrpt_reg_AraC-type_HTH"/>
</dbReference>
<dbReference type="InterPro" id="IPR018062">
    <property type="entry name" value="HTH_AraC-typ_CS"/>
</dbReference>
<dbReference type="Pfam" id="PF07883">
    <property type="entry name" value="Cupin_2"/>
    <property type="match status" value="1"/>
</dbReference>
<sequence>MREAEGRLPYVEQPSCSGWRQTYAGDDTQCPFIPHLGRVRYGVALTELPHHIHKDCFELAGIISGHLHWELGGREYVLHPGDCFLTLPGEVHGGCRSVMEPGELFFVQIDAIRAGRDEEMRKLLDRLFEFEARKFPGCTQIVALLERMMHVCEHPKWHARLLQRSRLTLLLAETIECAGRSDDRPALTPPVHRALRYLDEHLCEGVVVADLRHASRLSRSEFFRRFKLETGERPHEMLLRRKLELACDHLTGTAWRITDIAHELGFSSSQYFATVFKKYTGTTPRRYRAELKGHKGAQGGGSG</sequence>
<dbReference type="AlphaFoldDB" id="A0A0G3EK04"/>
<dbReference type="Gene3D" id="2.60.120.10">
    <property type="entry name" value="Jelly Rolls"/>
    <property type="match status" value="1"/>
</dbReference>
<name>A0A0G3EK04_9BACT</name>
<keyword evidence="1" id="KW-0805">Transcription regulation</keyword>
<accession>A0A0G3EK04</accession>
<keyword evidence="7" id="KW-1185">Reference proteome</keyword>
<dbReference type="Proteomes" id="UP000035268">
    <property type="component" value="Chromosome"/>
</dbReference>
<gene>
    <name evidence="6" type="ORF">L21SP4_01216</name>
</gene>
<reference evidence="6 7" key="2">
    <citation type="journal article" date="2016" name="ISME J.">
        <title>Characterization of the first cultured representative of Verrucomicrobia subdivision 5 indicates the proposal of a novel phylum.</title>
        <authorList>
            <person name="Spring S."/>
            <person name="Bunk B."/>
            <person name="Sproer C."/>
            <person name="Schumann P."/>
            <person name="Rohde M."/>
            <person name="Tindall B.J."/>
            <person name="Klenk H.P."/>
        </authorList>
    </citation>
    <scope>NUCLEOTIDE SEQUENCE [LARGE SCALE GENOMIC DNA]</scope>
    <source>
        <strain evidence="6 7">L21-Fru-AB</strain>
    </source>
</reference>
<evidence type="ECO:0000313" key="6">
    <source>
        <dbReference type="EMBL" id="AKJ64464.1"/>
    </source>
</evidence>
<evidence type="ECO:0000256" key="2">
    <source>
        <dbReference type="ARBA" id="ARBA00023125"/>
    </source>
</evidence>
<protein>
    <submittedName>
        <fullName evidence="6">AraC family transcriptional regulator</fullName>
    </submittedName>
</protein>
<dbReference type="PANTHER" id="PTHR46796">
    <property type="entry name" value="HTH-TYPE TRANSCRIPTIONAL ACTIVATOR RHAS-RELATED"/>
    <property type="match status" value="1"/>
</dbReference>
<organism evidence="6 7">
    <name type="scientific">Kiritimatiella glycovorans</name>
    <dbReference type="NCBI Taxonomy" id="1307763"/>
    <lineage>
        <taxon>Bacteria</taxon>
        <taxon>Pseudomonadati</taxon>
        <taxon>Kiritimatiellota</taxon>
        <taxon>Kiritimatiellia</taxon>
        <taxon>Kiritimatiellales</taxon>
        <taxon>Kiritimatiellaceae</taxon>
        <taxon>Kiritimatiella</taxon>
    </lineage>
</organism>
<dbReference type="PATRIC" id="fig|1609981.3.peg.1264"/>
<reference evidence="7" key="1">
    <citation type="submission" date="2015-02" db="EMBL/GenBank/DDBJ databases">
        <title>Description and complete genome sequence of the first cultured representative of the subdivision 5 of the Verrucomicrobia phylum.</title>
        <authorList>
            <person name="Spring S."/>
            <person name="Bunk B."/>
            <person name="Sproer C."/>
            <person name="Klenk H.-P."/>
        </authorList>
    </citation>
    <scope>NUCLEOTIDE SEQUENCE [LARGE SCALE GENOMIC DNA]</scope>
    <source>
        <strain evidence="7">L21-Fru-AB</strain>
    </source>
</reference>
<dbReference type="PRINTS" id="PR00032">
    <property type="entry name" value="HTHARAC"/>
</dbReference>
<dbReference type="KEGG" id="vbl:L21SP4_01216"/>
<dbReference type="InterPro" id="IPR009057">
    <property type="entry name" value="Homeodomain-like_sf"/>
</dbReference>
<dbReference type="InterPro" id="IPR014710">
    <property type="entry name" value="RmlC-like_jellyroll"/>
</dbReference>
<evidence type="ECO:0000256" key="1">
    <source>
        <dbReference type="ARBA" id="ARBA00023015"/>
    </source>
</evidence>
<evidence type="ECO:0000256" key="3">
    <source>
        <dbReference type="ARBA" id="ARBA00023159"/>
    </source>
</evidence>
<feature type="domain" description="HTH araC/xylS-type" evidence="5">
    <location>
        <begin position="192"/>
        <end position="290"/>
    </location>
</feature>
<dbReference type="InterPro" id="IPR018060">
    <property type="entry name" value="HTH_AraC"/>
</dbReference>
<dbReference type="GO" id="GO:0043565">
    <property type="term" value="F:sequence-specific DNA binding"/>
    <property type="evidence" value="ECO:0007669"/>
    <property type="project" value="InterPro"/>
</dbReference>
<evidence type="ECO:0000256" key="4">
    <source>
        <dbReference type="ARBA" id="ARBA00023163"/>
    </source>
</evidence>
<dbReference type="SUPFAM" id="SSF46689">
    <property type="entry name" value="Homeodomain-like"/>
    <property type="match status" value="1"/>
</dbReference>
<dbReference type="STRING" id="1307763.L21SP4_01216"/>
<dbReference type="SMART" id="SM00342">
    <property type="entry name" value="HTH_ARAC"/>
    <property type="match status" value="1"/>
</dbReference>